<organism evidence="1 2">
    <name type="scientific">Amblyomma americanum</name>
    <name type="common">Lone star tick</name>
    <dbReference type="NCBI Taxonomy" id="6943"/>
    <lineage>
        <taxon>Eukaryota</taxon>
        <taxon>Metazoa</taxon>
        <taxon>Ecdysozoa</taxon>
        <taxon>Arthropoda</taxon>
        <taxon>Chelicerata</taxon>
        <taxon>Arachnida</taxon>
        <taxon>Acari</taxon>
        <taxon>Parasitiformes</taxon>
        <taxon>Ixodida</taxon>
        <taxon>Ixodoidea</taxon>
        <taxon>Ixodidae</taxon>
        <taxon>Amblyomminae</taxon>
        <taxon>Amblyomma</taxon>
    </lineage>
</organism>
<comment type="caution">
    <text evidence="1">The sequence shown here is derived from an EMBL/GenBank/DDBJ whole genome shotgun (WGS) entry which is preliminary data.</text>
</comment>
<proteinExistence type="predicted"/>
<evidence type="ECO:0000313" key="2">
    <source>
        <dbReference type="Proteomes" id="UP001321473"/>
    </source>
</evidence>
<dbReference type="AlphaFoldDB" id="A0AAQ4D979"/>
<keyword evidence="2" id="KW-1185">Reference proteome</keyword>
<evidence type="ECO:0000313" key="1">
    <source>
        <dbReference type="EMBL" id="KAK8759019.1"/>
    </source>
</evidence>
<dbReference type="Proteomes" id="UP001321473">
    <property type="component" value="Unassembled WGS sequence"/>
</dbReference>
<dbReference type="EMBL" id="JARKHS020033510">
    <property type="protein sequence ID" value="KAK8759019.1"/>
    <property type="molecule type" value="Genomic_DNA"/>
</dbReference>
<gene>
    <name evidence="1" type="ORF">V5799_003355</name>
</gene>
<name>A0AAQ4D979_AMBAM</name>
<accession>A0AAQ4D979</accession>
<reference evidence="1 2" key="1">
    <citation type="journal article" date="2023" name="Arcadia Sci">
        <title>De novo assembly of a long-read Amblyomma americanum tick genome.</title>
        <authorList>
            <person name="Chou S."/>
            <person name="Poskanzer K.E."/>
            <person name="Rollins M."/>
            <person name="Thuy-Boun P.S."/>
        </authorList>
    </citation>
    <scope>NUCLEOTIDE SEQUENCE [LARGE SCALE GENOMIC DNA]</scope>
    <source>
        <strain evidence="1">F_SG_1</strain>
        <tissue evidence="1">Salivary glands</tissue>
    </source>
</reference>
<protein>
    <submittedName>
        <fullName evidence="1">Uncharacterized protein</fullName>
    </submittedName>
</protein>
<sequence length="129" mass="15108">MMSLAIFPRDNNDSQGRVQTRFVHIYNRYSVQGMMVMQITLFTNHSAVLCQLTYRRADRDLNNFKLSASHVTLLIRIAIQWPASRPHHRLTSSPWMMPVAFYARALFLRDSLVPRNSQKRITSITMVWP</sequence>